<dbReference type="InterPro" id="IPR011047">
    <property type="entry name" value="Quinoprotein_ADH-like_sf"/>
</dbReference>
<keyword evidence="3" id="KW-0560">Oxidoreductase</keyword>
<proteinExistence type="inferred from homology"/>
<accession>A0ABQ4FYW6</accession>
<evidence type="ECO:0000256" key="2">
    <source>
        <dbReference type="ARBA" id="ARBA00008156"/>
    </source>
</evidence>
<comment type="similarity">
    <text evidence="2">Belongs to the bacterial PQQ dehydrogenase family.</text>
</comment>
<evidence type="ECO:0000313" key="7">
    <source>
        <dbReference type="EMBL" id="GIH39983.1"/>
    </source>
</evidence>
<gene>
    <name evidence="7" type="ORF">Mco01_29830</name>
</gene>
<evidence type="ECO:0000259" key="6">
    <source>
        <dbReference type="Pfam" id="PF13360"/>
    </source>
</evidence>
<protein>
    <recommendedName>
        <fullName evidence="5 6">Pyrrolo-quinoline quinone repeat domain-containing protein</fullName>
    </recommendedName>
</protein>
<feature type="domain" description="Pyrrolo-quinoline quinone repeat" evidence="5">
    <location>
        <begin position="200"/>
        <end position="378"/>
    </location>
</feature>
<dbReference type="Gene3D" id="2.140.10.10">
    <property type="entry name" value="Quinoprotein alcohol dehydrogenase-like superfamily"/>
    <property type="match status" value="1"/>
</dbReference>
<evidence type="ECO:0000259" key="5">
    <source>
        <dbReference type="Pfam" id="PF01011"/>
    </source>
</evidence>
<dbReference type="EMBL" id="BOOC01000011">
    <property type="protein sequence ID" value="GIH39983.1"/>
    <property type="molecule type" value="Genomic_DNA"/>
</dbReference>
<evidence type="ECO:0000313" key="8">
    <source>
        <dbReference type="Proteomes" id="UP000603904"/>
    </source>
</evidence>
<evidence type="ECO:0000256" key="3">
    <source>
        <dbReference type="ARBA" id="ARBA00023002"/>
    </source>
</evidence>
<sequence length="539" mass="56921">MDTIGTGPAPDPAPRRRGRRRRIALAALVALAVLPAVAAARPGAAASHAAGTSAAASLPATDAPPEWGSTAGVWAGHNYDLANTRATKRTSITSKNVAGLKVKWRFALDSNEFFGTFSSNPIVVGGTVYLIDLNSKVSALDQATGRVKWQRSFDSPNVGPNGVAYGWGLLFGTTHTGVFALDPRTGATVWSRELVKEGDGGVDIAPQLYDRTVVVSTVPSTLTTYAPGSMGTVWAFDAATGTPKWSFNTIKDGYLWGHPEINSGGGLWFPPGVDDRGRVFVAVGDPAPFPGTSEYPNGASRPGPNLYTNSLVALDGKTGKVLWYQQVAPHDLRDYDLHISPIITYATLNGVRTEVVVVAGKMGSVHAYRADDGKPLWSLPVGRHQNDTGPLPDQPVQVYPGIFGGVQTPMSVSDGRLFVPWVDASSPMSSTSYDFPDLASGTGGILAVDVATGKVLWKRDLPSENFGAATVANDVVFTSTYDGTIYGLDVRTGKTLWSTTTKAGINSFPAVVGDTLYIGAASPIFFDQPVPEFLAYSLS</sequence>
<feature type="chain" id="PRO_5047360547" description="Pyrrolo-quinoline quinone repeat domain-containing protein" evidence="4">
    <location>
        <begin position="39"/>
        <end position="539"/>
    </location>
</feature>
<organism evidence="7 8">
    <name type="scientific">Microbispora corallina</name>
    <dbReference type="NCBI Taxonomy" id="83302"/>
    <lineage>
        <taxon>Bacteria</taxon>
        <taxon>Bacillati</taxon>
        <taxon>Actinomycetota</taxon>
        <taxon>Actinomycetes</taxon>
        <taxon>Streptosporangiales</taxon>
        <taxon>Streptosporangiaceae</taxon>
        <taxon>Microbispora</taxon>
    </lineage>
</organism>
<dbReference type="InterPro" id="IPR002372">
    <property type="entry name" value="PQQ_rpt_dom"/>
</dbReference>
<keyword evidence="4" id="KW-0732">Signal</keyword>
<dbReference type="Pfam" id="PF13360">
    <property type="entry name" value="PQQ_2"/>
    <property type="match status" value="1"/>
</dbReference>
<comment type="caution">
    <text evidence="7">The sequence shown here is derived from an EMBL/GenBank/DDBJ whole genome shotgun (WGS) entry which is preliminary data.</text>
</comment>
<evidence type="ECO:0000256" key="1">
    <source>
        <dbReference type="ARBA" id="ARBA00001931"/>
    </source>
</evidence>
<dbReference type="PANTHER" id="PTHR32303">
    <property type="entry name" value="QUINOPROTEIN ALCOHOL DEHYDROGENASE (CYTOCHROME C)"/>
    <property type="match status" value="1"/>
</dbReference>
<keyword evidence="8" id="KW-1185">Reference proteome</keyword>
<dbReference type="Proteomes" id="UP000603904">
    <property type="component" value="Unassembled WGS sequence"/>
</dbReference>
<evidence type="ECO:0000256" key="4">
    <source>
        <dbReference type="SAM" id="SignalP"/>
    </source>
</evidence>
<dbReference type="SMART" id="SM00564">
    <property type="entry name" value="PQQ"/>
    <property type="match status" value="7"/>
</dbReference>
<reference evidence="7 8" key="1">
    <citation type="submission" date="2021-01" db="EMBL/GenBank/DDBJ databases">
        <title>Whole genome shotgun sequence of Microbispora corallina NBRC 16416.</title>
        <authorList>
            <person name="Komaki H."/>
            <person name="Tamura T."/>
        </authorList>
    </citation>
    <scope>NUCLEOTIDE SEQUENCE [LARGE SCALE GENOMIC DNA]</scope>
    <source>
        <strain evidence="7 8">NBRC 16416</strain>
    </source>
</reference>
<comment type="cofactor">
    <cofactor evidence="1">
        <name>pyrroloquinoline quinone</name>
        <dbReference type="ChEBI" id="CHEBI:58442"/>
    </cofactor>
</comment>
<dbReference type="RefSeq" id="WP_204057453.1">
    <property type="nucleotide sequence ID" value="NZ_BOOC01000011.1"/>
</dbReference>
<dbReference type="Pfam" id="PF01011">
    <property type="entry name" value="PQQ"/>
    <property type="match status" value="2"/>
</dbReference>
<name>A0ABQ4FYW6_9ACTN</name>
<feature type="signal peptide" evidence="4">
    <location>
        <begin position="1"/>
        <end position="38"/>
    </location>
</feature>
<dbReference type="SUPFAM" id="SSF50998">
    <property type="entry name" value="Quinoprotein alcohol dehydrogenase-like"/>
    <property type="match status" value="2"/>
</dbReference>
<dbReference type="InterPro" id="IPR018391">
    <property type="entry name" value="PQQ_b-propeller_rpt"/>
</dbReference>
<feature type="domain" description="Pyrrolo-quinoline quinone repeat" evidence="6">
    <location>
        <begin position="439"/>
        <end position="521"/>
    </location>
</feature>
<feature type="domain" description="Pyrrolo-quinoline quinone repeat" evidence="5">
    <location>
        <begin position="74"/>
        <end position="153"/>
    </location>
</feature>
<dbReference type="PANTHER" id="PTHR32303:SF10">
    <property type="entry name" value="OUTER MEMBRANE PROTEIN ASSEMBLY FACTOR BAMB"/>
    <property type="match status" value="1"/>
</dbReference>